<keyword evidence="1" id="KW-0202">Cytokine</keyword>
<dbReference type="GO" id="GO:0005615">
    <property type="term" value="C:extracellular space"/>
    <property type="evidence" value="ECO:0007669"/>
    <property type="project" value="UniProtKB-KW"/>
</dbReference>
<reference evidence="3" key="1">
    <citation type="submission" date="2025-08" db="UniProtKB">
        <authorList>
            <consortium name="Ensembl"/>
        </authorList>
    </citation>
    <scope>IDENTIFICATION</scope>
</reference>
<dbReference type="InterPro" id="IPR001811">
    <property type="entry name" value="Chemokine_IL8-like_dom"/>
</dbReference>
<evidence type="ECO:0000256" key="1">
    <source>
        <dbReference type="ARBA" id="ARBA00022514"/>
    </source>
</evidence>
<dbReference type="InterPro" id="IPR036048">
    <property type="entry name" value="Interleukin_8-like_sf"/>
</dbReference>
<feature type="domain" description="Chemokine interleukin-8-like" evidence="2">
    <location>
        <begin position="23"/>
        <end position="77"/>
    </location>
</feature>
<evidence type="ECO:0000313" key="4">
    <source>
        <dbReference type="Proteomes" id="UP000694523"/>
    </source>
</evidence>
<evidence type="ECO:0000259" key="2">
    <source>
        <dbReference type="Pfam" id="PF00048"/>
    </source>
</evidence>
<name>A0A8C6UML1_9GOBI</name>
<dbReference type="Pfam" id="PF00048">
    <property type="entry name" value="IL8"/>
    <property type="match status" value="1"/>
</dbReference>
<sequence>FLLTSSQTTSSINYFINTAGIPKCCMSTKANIPPRILAKVQRYEVQLSNGACDVAALVLHVKNFKRPICANLKVKAMLQRIQQRKRRSHHK</sequence>
<dbReference type="Proteomes" id="UP000694523">
    <property type="component" value="Unplaced"/>
</dbReference>
<accession>A0A8C6UML1</accession>
<organism evidence="3 4">
    <name type="scientific">Neogobius melanostomus</name>
    <name type="common">round goby</name>
    <dbReference type="NCBI Taxonomy" id="47308"/>
    <lineage>
        <taxon>Eukaryota</taxon>
        <taxon>Metazoa</taxon>
        <taxon>Chordata</taxon>
        <taxon>Craniata</taxon>
        <taxon>Vertebrata</taxon>
        <taxon>Euteleostomi</taxon>
        <taxon>Actinopterygii</taxon>
        <taxon>Neopterygii</taxon>
        <taxon>Teleostei</taxon>
        <taxon>Neoteleostei</taxon>
        <taxon>Acanthomorphata</taxon>
        <taxon>Gobiaria</taxon>
        <taxon>Gobiiformes</taxon>
        <taxon>Gobioidei</taxon>
        <taxon>Gobiidae</taxon>
        <taxon>Benthophilinae</taxon>
        <taxon>Neogobiini</taxon>
        <taxon>Neogobius</taxon>
    </lineage>
</organism>
<dbReference type="Gene3D" id="2.40.50.40">
    <property type="match status" value="1"/>
</dbReference>
<dbReference type="GO" id="GO:0006955">
    <property type="term" value="P:immune response"/>
    <property type="evidence" value="ECO:0007669"/>
    <property type="project" value="InterPro"/>
</dbReference>
<dbReference type="SUPFAM" id="SSF54117">
    <property type="entry name" value="Interleukin 8-like chemokines"/>
    <property type="match status" value="1"/>
</dbReference>
<dbReference type="AlphaFoldDB" id="A0A8C6UML1"/>
<reference evidence="3" key="2">
    <citation type="submission" date="2025-09" db="UniProtKB">
        <authorList>
            <consortium name="Ensembl"/>
        </authorList>
    </citation>
    <scope>IDENTIFICATION</scope>
</reference>
<keyword evidence="4" id="KW-1185">Reference proteome</keyword>
<protein>
    <recommendedName>
        <fullName evidence="2">Chemokine interleukin-8-like domain-containing protein</fullName>
    </recommendedName>
</protein>
<evidence type="ECO:0000313" key="3">
    <source>
        <dbReference type="Ensembl" id="ENSNMLP00000038559.1"/>
    </source>
</evidence>
<proteinExistence type="predicted"/>
<dbReference type="Ensembl" id="ENSNMLT00000042922.1">
    <property type="protein sequence ID" value="ENSNMLP00000038559.1"/>
    <property type="gene ID" value="ENSNMLG00000023784.1"/>
</dbReference>
<dbReference type="GO" id="GO:0008009">
    <property type="term" value="F:chemokine activity"/>
    <property type="evidence" value="ECO:0007669"/>
    <property type="project" value="InterPro"/>
</dbReference>